<dbReference type="InterPro" id="IPR003663">
    <property type="entry name" value="Sugar/inositol_transpt"/>
</dbReference>
<dbReference type="SUPFAM" id="SSF103473">
    <property type="entry name" value="MFS general substrate transporter"/>
    <property type="match status" value="2"/>
</dbReference>
<feature type="transmembrane region" description="Helical" evidence="10">
    <location>
        <begin position="926"/>
        <end position="945"/>
    </location>
</feature>
<feature type="transmembrane region" description="Helical" evidence="10">
    <location>
        <begin position="438"/>
        <end position="459"/>
    </location>
</feature>
<feature type="non-terminal residue" evidence="12">
    <location>
        <position position="1"/>
    </location>
</feature>
<evidence type="ECO:0000256" key="2">
    <source>
        <dbReference type="ARBA" id="ARBA00010992"/>
    </source>
</evidence>
<reference evidence="12" key="1">
    <citation type="journal article" date="2019" name="Science">
        <title>Mutation of a bHLH transcription factor allowed almond domestication.</title>
        <authorList>
            <person name="Sanchez-Perez R."/>
            <person name="Pavan S."/>
            <person name="Mazzeo R."/>
            <person name="Moldovan C."/>
            <person name="Aiese Cigliano R."/>
            <person name="Del Cueto J."/>
            <person name="Ricciardi F."/>
            <person name="Lotti C."/>
            <person name="Ricciardi L."/>
            <person name="Dicenta F."/>
            <person name="Lopez-Marques R.L."/>
            <person name="Lindberg Moller B."/>
        </authorList>
    </citation>
    <scope>NUCLEOTIDE SEQUENCE</scope>
</reference>
<dbReference type="PRINTS" id="PR00171">
    <property type="entry name" value="SUGRTRNSPORT"/>
</dbReference>
<dbReference type="EMBL" id="AP019301">
    <property type="protein sequence ID" value="BBH03303.1"/>
    <property type="molecule type" value="Genomic_DNA"/>
</dbReference>
<gene>
    <name evidence="12" type="ORF">Prudu_014138</name>
</gene>
<evidence type="ECO:0000259" key="11">
    <source>
        <dbReference type="PROSITE" id="PS50850"/>
    </source>
</evidence>
<feature type="transmembrane region" description="Helical" evidence="10">
    <location>
        <begin position="113"/>
        <end position="136"/>
    </location>
</feature>
<dbReference type="InterPro" id="IPR044778">
    <property type="entry name" value="MFS_STP/MST-like_plant"/>
</dbReference>
<dbReference type="Gene3D" id="1.20.1250.20">
    <property type="entry name" value="MFS general substrate transporter like domains"/>
    <property type="match status" value="3"/>
</dbReference>
<name>A0A4Y1RI06_PRUDU</name>
<feature type="transmembrane region" description="Helical" evidence="10">
    <location>
        <begin position="896"/>
        <end position="919"/>
    </location>
</feature>
<evidence type="ECO:0000256" key="3">
    <source>
        <dbReference type="ARBA" id="ARBA00022448"/>
    </source>
</evidence>
<dbReference type="InterPro" id="IPR020846">
    <property type="entry name" value="MFS_dom"/>
</dbReference>
<evidence type="ECO:0000256" key="8">
    <source>
        <dbReference type="ARBA" id="ARBA00023136"/>
    </source>
</evidence>
<dbReference type="InterPro" id="IPR036259">
    <property type="entry name" value="MFS_trans_sf"/>
</dbReference>
<sequence>RETELEEDNNGRGGIAPSSGGKQYPGKLTTRVLITCIVAATGGGVTSMDSFLKQFFPAVYQKESSIKPSDDQYCKFDSQTLTLFTSSLYLAALVACVFASTITRVCGRRLTMILGGVLFLAGALVNAFANAVWMLYVGRLLLGFGIGCANQSVPIYVSETAPSKYRGALNMMFQLSITIGILAAGVLNYFFAEIKGGGGWRLSLGGAAVPAIIIIVGALFLPDTPNSLVERGKHEEAKAQLLKLRGVPNVDEEFNDLVAASEVSKLTQLVFAIGIPAFQQLTGMNVITFYAPVLFKTMGFGSSASLMSAVITNLVNALATFVSILTVDKVGRRKLFLQGGCQMLLMQVAVGIAMAVKFGVSGNPGKLTLGFAVPLVLLICVYVAGFAWSWGPLGWLVPSEIFPLEVRSAAQAINVSVNMIFTFAIAQVFTAMLCHMKFGLFFFFSVCVVVMSIFIYKLLPETKGVPIEEMHTVWENHPFWRKYVVKDEAIAMGKGKGGQTPSSGGKQYPGKLTTRVLITCIVAATGGLIFGYDLGVSGGVTSMDSFLKQFFPAVYQKESSIKPSDDQYCKFDSQTLTLFTSSLYLAALVACVFASTITRVCGRRLTMILGGVLFLAGALVNAFANAVWMLYVGRLLLGFGIGCANQSVPIYVSETAPSKYRGALNMMFQLSITIGILAADQRRWGMAFEFGRCCSPCHYNHSWSIVFTDTPNSLVERGKHEEAKAQLLKLRGVPNVDEEFNDLVAASEVSKLTQLVFAIGIPAFQQLTGMNVITFYAPVLFKTMGFGSSASLMSAVITNLVNALATFVSILTVDKVGRRKLFLQGGCQMLLMQVAVGIAMAVKFGVSGNPGKLTLGFAVPLVLLICVYVAGFAWSWGPLGWLVPSEIFPLEVRSAAQAINVSVNMIFTFAIAQVFTAMLCHMKFGLFFFFSVCVVVMSIFIYKLLPETKGVPIEEMHTVWENHPFWRKYVVKDEAIAMGKGKGGQ</sequence>
<dbReference type="CDD" id="cd17361">
    <property type="entry name" value="MFS_STP"/>
    <property type="match status" value="2"/>
</dbReference>
<feature type="transmembrane region" description="Helical" evidence="10">
    <location>
        <begin position="412"/>
        <end position="432"/>
    </location>
</feature>
<organism evidence="12">
    <name type="scientific">Prunus dulcis</name>
    <name type="common">Almond</name>
    <name type="synonym">Amygdalus dulcis</name>
    <dbReference type="NCBI Taxonomy" id="3755"/>
    <lineage>
        <taxon>Eukaryota</taxon>
        <taxon>Viridiplantae</taxon>
        <taxon>Streptophyta</taxon>
        <taxon>Embryophyta</taxon>
        <taxon>Tracheophyta</taxon>
        <taxon>Spermatophyta</taxon>
        <taxon>Magnoliopsida</taxon>
        <taxon>eudicotyledons</taxon>
        <taxon>Gunneridae</taxon>
        <taxon>Pentapetalae</taxon>
        <taxon>rosids</taxon>
        <taxon>fabids</taxon>
        <taxon>Rosales</taxon>
        <taxon>Rosaceae</taxon>
        <taxon>Amygdaloideae</taxon>
        <taxon>Amygdaleae</taxon>
        <taxon>Prunus</taxon>
    </lineage>
</organism>
<dbReference type="GO" id="GO:0015293">
    <property type="term" value="F:symporter activity"/>
    <property type="evidence" value="ECO:0007669"/>
    <property type="project" value="UniProtKB-KW"/>
</dbReference>
<feature type="transmembrane region" description="Helical" evidence="10">
    <location>
        <begin position="608"/>
        <end position="631"/>
    </location>
</feature>
<dbReference type="InterPro" id="IPR005829">
    <property type="entry name" value="Sugar_transporter_CS"/>
</dbReference>
<dbReference type="PROSITE" id="PS50850">
    <property type="entry name" value="MFS"/>
    <property type="match status" value="2"/>
</dbReference>
<feature type="region of interest" description="Disordered" evidence="9">
    <location>
        <begin position="1"/>
        <end position="22"/>
    </location>
</feature>
<feature type="transmembrane region" description="Helical" evidence="10">
    <location>
        <begin position="304"/>
        <end position="327"/>
    </location>
</feature>
<evidence type="ECO:0000256" key="5">
    <source>
        <dbReference type="ARBA" id="ARBA00022692"/>
    </source>
</evidence>
<feature type="transmembrane region" description="Helical" evidence="10">
    <location>
        <begin position="371"/>
        <end position="391"/>
    </location>
</feature>
<feature type="transmembrane region" description="Helical" evidence="10">
    <location>
        <begin position="202"/>
        <end position="221"/>
    </location>
</feature>
<keyword evidence="3" id="KW-0813">Transport</keyword>
<keyword evidence="5 10" id="KW-0812">Transmembrane</keyword>
<evidence type="ECO:0000256" key="6">
    <source>
        <dbReference type="ARBA" id="ARBA00022847"/>
    </source>
</evidence>
<feature type="transmembrane region" description="Helical" evidence="10">
    <location>
        <begin position="790"/>
        <end position="810"/>
    </location>
</feature>
<dbReference type="InterPro" id="IPR005828">
    <property type="entry name" value="MFS_sugar_transport-like"/>
</dbReference>
<dbReference type="GO" id="GO:0015145">
    <property type="term" value="F:monosaccharide transmembrane transporter activity"/>
    <property type="evidence" value="ECO:0007669"/>
    <property type="project" value="InterPro"/>
</dbReference>
<evidence type="ECO:0000256" key="10">
    <source>
        <dbReference type="SAM" id="Phobius"/>
    </source>
</evidence>
<keyword evidence="8 10" id="KW-0472">Membrane</keyword>
<feature type="transmembrane region" description="Helical" evidence="10">
    <location>
        <begin position="854"/>
        <end position="876"/>
    </location>
</feature>
<dbReference type="NCBIfam" id="TIGR00879">
    <property type="entry name" value="SP"/>
    <property type="match status" value="2"/>
</dbReference>
<comment type="subcellular location">
    <subcellularLocation>
        <location evidence="1">Membrane</location>
        <topology evidence="1">Multi-pass membrane protein</topology>
    </subcellularLocation>
</comment>
<protein>
    <submittedName>
        <fullName evidence="12">Sugar transporter 1</fullName>
    </submittedName>
</protein>
<evidence type="ECO:0000256" key="9">
    <source>
        <dbReference type="SAM" id="MobiDB-lite"/>
    </source>
</evidence>
<keyword evidence="4 12" id="KW-0762">Sugar transport</keyword>
<dbReference type="InterPro" id="IPR045262">
    <property type="entry name" value="STP/PLT_plant"/>
</dbReference>
<feature type="domain" description="Major facilitator superfamily (MFS) profile" evidence="11">
    <location>
        <begin position="519"/>
        <end position="949"/>
    </location>
</feature>
<evidence type="ECO:0000256" key="4">
    <source>
        <dbReference type="ARBA" id="ARBA00022597"/>
    </source>
</evidence>
<feature type="non-terminal residue" evidence="12">
    <location>
        <position position="985"/>
    </location>
</feature>
<feature type="transmembrane region" description="Helical" evidence="10">
    <location>
        <begin position="662"/>
        <end position="679"/>
    </location>
</feature>
<dbReference type="PANTHER" id="PTHR23500">
    <property type="entry name" value="SOLUTE CARRIER FAMILY 2, FACILITATED GLUCOSE TRANSPORTER"/>
    <property type="match status" value="1"/>
</dbReference>
<dbReference type="PANTHER" id="PTHR23500:SF477">
    <property type="entry name" value="MAJOR FACILITATOR SUPERFAMILY (MFS) PROFILE DOMAIN-CONTAINING PROTEIN"/>
    <property type="match status" value="1"/>
</dbReference>
<feature type="transmembrane region" description="Helical" evidence="10">
    <location>
        <begin position="583"/>
        <end position="601"/>
    </location>
</feature>
<dbReference type="Pfam" id="PF00083">
    <property type="entry name" value="Sugar_tr"/>
    <property type="match status" value="2"/>
</dbReference>
<feature type="transmembrane region" description="Helical" evidence="10">
    <location>
        <begin position="171"/>
        <end position="190"/>
    </location>
</feature>
<dbReference type="AlphaFoldDB" id="A0A4Y1RI06"/>
<evidence type="ECO:0000256" key="7">
    <source>
        <dbReference type="ARBA" id="ARBA00022989"/>
    </source>
</evidence>
<feature type="transmembrane region" description="Helical" evidence="10">
    <location>
        <begin position="512"/>
        <end position="532"/>
    </location>
</feature>
<keyword evidence="7 10" id="KW-1133">Transmembrane helix</keyword>
<evidence type="ECO:0000313" key="12">
    <source>
        <dbReference type="EMBL" id="BBH03303.1"/>
    </source>
</evidence>
<dbReference type="PROSITE" id="PS00217">
    <property type="entry name" value="SUGAR_TRANSPORT_2"/>
    <property type="match status" value="2"/>
</dbReference>
<comment type="similarity">
    <text evidence="2">Belongs to the major facilitator superfamily. Sugar transporter (TC 2.A.1.1) family.</text>
</comment>
<evidence type="ECO:0000256" key="1">
    <source>
        <dbReference type="ARBA" id="ARBA00004141"/>
    </source>
</evidence>
<keyword evidence="6" id="KW-0769">Symport</keyword>
<accession>A0A4Y1RI06</accession>
<dbReference type="PROSITE" id="PS00216">
    <property type="entry name" value="SUGAR_TRANSPORT_1"/>
    <property type="match status" value="2"/>
</dbReference>
<proteinExistence type="inferred from homology"/>
<dbReference type="FunFam" id="1.20.1250.20:FF:000002">
    <property type="entry name" value="Sugar transport protein 13"/>
    <property type="match status" value="2"/>
</dbReference>
<feature type="transmembrane region" description="Helical" evidence="10">
    <location>
        <begin position="339"/>
        <end position="359"/>
    </location>
</feature>
<dbReference type="GO" id="GO:0016020">
    <property type="term" value="C:membrane"/>
    <property type="evidence" value="ECO:0007669"/>
    <property type="project" value="UniProtKB-SubCell"/>
</dbReference>
<feature type="transmembrane region" description="Helical" evidence="10">
    <location>
        <begin position="88"/>
        <end position="106"/>
    </location>
</feature>
<feature type="domain" description="Major facilitator superfamily (MFS) profile" evidence="11">
    <location>
        <begin position="35"/>
        <end position="463"/>
    </location>
</feature>